<dbReference type="PROSITE" id="PS00028">
    <property type="entry name" value="ZINC_FINGER_C2H2_1"/>
    <property type="match status" value="1"/>
</dbReference>
<evidence type="ECO:0000256" key="1">
    <source>
        <dbReference type="SAM" id="SignalP"/>
    </source>
</evidence>
<organism evidence="3 4">
    <name type="scientific">Exaiptasia diaphana</name>
    <name type="common">Tropical sea anemone</name>
    <name type="synonym">Aiptasia pulchella</name>
    <dbReference type="NCBI Taxonomy" id="2652724"/>
    <lineage>
        <taxon>Eukaryota</taxon>
        <taxon>Metazoa</taxon>
        <taxon>Cnidaria</taxon>
        <taxon>Anthozoa</taxon>
        <taxon>Hexacorallia</taxon>
        <taxon>Actiniaria</taxon>
        <taxon>Aiptasiidae</taxon>
        <taxon>Exaiptasia</taxon>
    </lineage>
</organism>
<feature type="chain" id="PRO_5037846479" description="C2H2-type domain-containing protein" evidence="1">
    <location>
        <begin position="29"/>
        <end position="364"/>
    </location>
</feature>
<feature type="domain" description="C2H2-type" evidence="2">
    <location>
        <begin position="37"/>
        <end position="60"/>
    </location>
</feature>
<reference evidence="3" key="1">
    <citation type="submission" date="2022-11" db="UniProtKB">
        <authorList>
            <consortium name="EnsemblMetazoa"/>
        </authorList>
    </citation>
    <scope>IDENTIFICATION</scope>
</reference>
<dbReference type="EnsemblMetazoa" id="XM_028657606.1">
    <property type="protein sequence ID" value="XP_028513407.1"/>
    <property type="gene ID" value="LOC110234145"/>
</dbReference>
<proteinExistence type="predicted"/>
<evidence type="ECO:0000313" key="4">
    <source>
        <dbReference type="Proteomes" id="UP000887567"/>
    </source>
</evidence>
<dbReference type="InterPro" id="IPR013087">
    <property type="entry name" value="Znf_C2H2_type"/>
</dbReference>
<keyword evidence="4" id="KW-1185">Reference proteome</keyword>
<dbReference type="AlphaFoldDB" id="A0A913YFV2"/>
<protein>
    <recommendedName>
        <fullName evidence="2">C2H2-type domain-containing protein</fullName>
    </recommendedName>
</protein>
<dbReference type="GeneID" id="110234145"/>
<accession>A0A913YFV2</accession>
<keyword evidence="1" id="KW-0732">Signal</keyword>
<dbReference type="Proteomes" id="UP000887567">
    <property type="component" value="Unplaced"/>
</dbReference>
<name>A0A913YFV2_EXADI</name>
<evidence type="ECO:0000259" key="2">
    <source>
        <dbReference type="PROSITE" id="PS00028"/>
    </source>
</evidence>
<dbReference type="RefSeq" id="XP_028513407.1">
    <property type="nucleotide sequence ID" value="XM_028657606.1"/>
</dbReference>
<dbReference type="OrthoDB" id="5966854at2759"/>
<evidence type="ECO:0000313" key="3">
    <source>
        <dbReference type="EnsemblMetazoa" id="XP_028513407.1"/>
    </source>
</evidence>
<feature type="signal peptide" evidence="1">
    <location>
        <begin position="1"/>
        <end position="28"/>
    </location>
</feature>
<dbReference type="SMART" id="SM00355">
    <property type="entry name" value="ZnF_C2H2"/>
    <property type="match status" value="2"/>
</dbReference>
<sequence length="364" mass="41519">MAWKCLFCAGFTALYLSFLLTHLNTMHAKESNIEIRCGLDDCDSTFSKTNTFVRHVQNSHRTLLFTSDAGNNKGPTLTQEENGYDFSQHQGASDTDSLNENWNIDENDVDDTENYILNDNNCASGNHELNEQDVSFRDRAKNYLIKIEESHRLSNKATQNIACVTSALLEEACLQLEEKVKRSLDDANINYEDPGIAEAFDEFAYPFQGLGEMSTDCLKNEPNFVEPMKIVLGTKMAVKKRKKKKQILTVEEVYYYIPVLKTLETQLNSPGVLAAMLDPDAHQQENVLRDFNDGSLVQEHPLFGWDDYALKLLMYYDDVNVVNPQNNKAHQLVFFLLYTGKYPNTTSLKVKEDSTICNYQETTY</sequence>